<proteinExistence type="inferred from homology"/>
<dbReference type="GO" id="GO:0032259">
    <property type="term" value="P:methylation"/>
    <property type="evidence" value="ECO:0007669"/>
    <property type="project" value="UniProtKB-KW"/>
</dbReference>
<comment type="miscellaneous">
    <text evidence="9">This enzyme catalyzes only one turnover and therefore is not strictly catalytic. According to one definition, an enzyme is a biocatalyst that acts repeatedly and over many reaction cycles.</text>
</comment>
<evidence type="ECO:0000313" key="11">
    <source>
        <dbReference type="EMBL" id="AJC73717.1"/>
    </source>
</evidence>
<keyword evidence="7 9" id="KW-0234">DNA repair</keyword>
<dbReference type="SUPFAM" id="SSF46767">
    <property type="entry name" value="Methylated DNA-protein cysteine methyltransferase, C-terminal domain"/>
    <property type="match status" value="1"/>
</dbReference>
<dbReference type="RefSeq" id="WP_306452428.1">
    <property type="nucleotide sequence ID" value="NC_022795.1"/>
</dbReference>
<dbReference type="CDD" id="cd06445">
    <property type="entry name" value="ATase"/>
    <property type="match status" value="1"/>
</dbReference>
<dbReference type="InterPro" id="IPR001497">
    <property type="entry name" value="MethylDNA_cys_MeTrfase_AS"/>
</dbReference>
<keyword evidence="6 9" id="KW-0227">DNA damage</keyword>
<evidence type="ECO:0000259" key="10">
    <source>
        <dbReference type="Pfam" id="PF01035"/>
    </source>
</evidence>
<evidence type="ECO:0000256" key="9">
    <source>
        <dbReference type="HAMAP-Rule" id="MF_00772"/>
    </source>
</evidence>
<dbReference type="PANTHER" id="PTHR10815:SF5">
    <property type="entry name" value="METHYLATED-DNA--PROTEIN-CYSTEINE METHYLTRANSFERASE"/>
    <property type="match status" value="1"/>
</dbReference>
<keyword evidence="5 9" id="KW-0808">Transferase</keyword>
<evidence type="ECO:0000256" key="4">
    <source>
        <dbReference type="ARBA" id="ARBA00022603"/>
    </source>
</evidence>
<keyword evidence="3 9" id="KW-0963">Cytoplasm</keyword>
<dbReference type="InterPro" id="IPR023546">
    <property type="entry name" value="MGMT"/>
</dbReference>
<evidence type="ECO:0000256" key="5">
    <source>
        <dbReference type="ARBA" id="ARBA00022679"/>
    </source>
</evidence>
<dbReference type="GO" id="GO:0005737">
    <property type="term" value="C:cytoplasm"/>
    <property type="evidence" value="ECO:0007669"/>
    <property type="project" value="UniProtKB-SubCell"/>
</dbReference>
<name>A0A0X1KQY3_9THEM</name>
<comment type="similarity">
    <text evidence="2 9">Belongs to the MGMT family.</text>
</comment>
<dbReference type="InterPro" id="IPR036631">
    <property type="entry name" value="MGMT_N_sf"/>
</dbReference>
<dbReference type="InterPro" id="IPR036217">
    <property type="entry name" value="MethylDNA_cys_MeTrfase_DNAb"/>
</dbReference>
<protein>
    <recommendedName>
        <fullName evidence="9">Methylated-DNA--protein-cysteine methyltransferase</fullName>
        <ecNumber evidence="9">2.1.1.63</ecNumber>
    </recommendedName>
    <alternativeName>
        <fullName evidence="9">6-O-methylguanine-DNA methyltransferase</fullName>
        <shortName evidence="9">MGMT</shortName>
    </alternativeName>
    <alternativeName>
        <fullName evidence="9">O-6-methylguanine-DNA-alkyltransferase</fullName>
    </alternativeName>
</protein>
<dbReference type="SUPFAM" id="SSF53155">
    <property type="entry name" value="Methylated DNA-protein cysteine methyltransferase domain"/>
    <property type="match status" value="1"/>
</dbReference>
<comment type="function">
    <text evidence="9">Involved in the cellular defense against the biological effects of O6-methylguanine (O6-MeG) and O4-methylthymine (O4-MeT) in DNA. Repairs the methylated nucleobase in DNA by stoichiometrically transferring the methyl group to a cysteine residue in the enzyme. This is a suicide reaction: the enzyme is irreversibly inactivated.</text>
</comment>
<dbReference type="PANTHER" id="PTHR10815">
    <property type="entry name" value="METHYLATED-DNA--PROTEIN-CYSTEINE METHYLTRANSFERASE"/>
    <property type="match status" value="1"/>
</dbReference>
<accession>A0A0X1KQY3</accession>
<dbReference type="Proteomes" id="UP000077469">
    <property type="component" value="Chromosome"/>
</dbReference>
<reference evidence="11 12" key="1">
    <citation type="submission" date="2014-01" db="EMBL/GenBank/DDBJ databases">
        <title>Genome sequencing of Thermotog hypogea.</title>
        <authorList>
            <person name="Zhang X."/>
            <person name="Alvare G."/>
            <person name="Fristensky B."/>
            <person name="Chen L."/>
            <person name="Suen T."/>
            <person name="Chen Q."/>
            <person name="Ma K."/>
        </authorList>
    </citation>
    <scope>NUCLEOTIDE SEQUENCE [LARGE SCALE GENOMIC DNA]</scope>
    <source>
        <strain evidence="11 12">DSM 11164</strain>
    </source>
</reference>
<dbReference type="GO" id="GO:0006307">
    <property type="term" value="P:DNA alkylation repair"/>
    <property type="evidence" value="ECO:0007669"/>
    <property type="project" value="UniProtKB-UniRule"/>
</dbReference>
<comment type="catalytic activity">
    <reaction evidence="8 9">
        <text>a 6-O-methyl-2'-deoxyguanosine in DNA + L-cysteinyl-[protein] = S-methyl-L-cysteinyl-[protein] + a 2'-deoxyguanosine in DNA</text>
        <dbReference type="Rhea" id="RHEA:24000"/>
        <dbReference type="Rhea" id="RHEA-COMP:10131"/>
        <dbReference type="Rhea" id="RHEA-COMP:10132"/>
        <dbReference type="Rhea" id="RHEA-COMP:11367"/>
        <dbReference type="Rhea" id="RHEA-COMP:11368"/>
        <dbReference type="ChEBI" id="CHEBI:29950"/>
        <dbReference type="ChEBI" id="CHEBI:82612"/>
        <dbReference type="ChEBI" id="CHEBI:85445"/>
        <dbReference type="ChEBI" id="CHEBI:85448"/>
        <dbReference type="EC" id="2.1.1.63"/>
    </reaction>
</comment>
<feature type="domain" description="Methylated-DNA-[protein]-cysteine S-methyltransferase DNA binding" evidence="10">
    <location>
        <begin position="65"/>
        <end position="141"/>
    </location>
</feature>
<dbReference type="FunFam" id="1.10.10.10:FF:000214">
    <property type="entry name" value="Methylated-DNA--protein-cysteine methyltransferase"/>
    <property type="match status" value="1"/>
</dbReference>
<keyword evidence="4 9" id="KW-0489">Methyltransferase</keyword>
<dbReference type="EMBL" id="CP007141">
    <property type="protein sequence ID" value="AJC73717.1"/>
    <property type="molecule type" value="Genomic_DNA"/>
</dbReference>
<sequence length="149" mass="16765">MESFTYESIFGPMCVRMKNGRVYGIELGKRCAGAESNPEVFQQLEEYFRGIRKQLDFPVEVRATEFQLRVWQALRNIPYGSTISYGELAKKLGTSPRAVGQALKRNPLPLYFPCHRVVGKTSIGGFSAGLNWKKNLLALERGERCAGKS</sequence>
<keyword evidence="12" id="KW-1185">Reference proteome</keyword>
<comment type="catalytic activity">
    <reaction evidence="1 9">
        <text>a 4-O-methyl-thymidine in DNA + L-cysteinyl-[protein] = a thymidine in DNA + S-methyl-L-cysteinyl-[protein]</text>
        <dbReference type="Rhea" id="RHEA:53428"/>
        <dbReference type="Rhea" id="RHEA-COMP:10131"/>
        <dbReference type="Rhea" id="RHEA-COMP:10132"/>
        <dbReference type="Rhea" id="RHEA-COMP:13555"/>
        <dbReference type="Rhea" id="RHEA-COMP:13556"/>
        <dbReference type="ChEBI" id="CHEBI:29950"/>
        <dbReference type="ChEBI" id="CHEBI:82612"/>
        <dbReference type="ChEBI" id="CHEBI:137386"/>
        <dbReference type="ChEBI" id="CHEBI:137387"/>
        <dbReference type="EC" id="2.1.1.63"/>
    </reaction>
</comment>
<dbReference type="PROSITE" id="PS00374">
    <property type="entry name" value="MGMT"/>
    <property type="match status" value="1"/>
</dbReference>
<dbReference type="Pfam" id="PF01035">
    <property type="entry name" value="DNA_binding_1"/>
    <property type="match status" value="1"/>
</dbReference>
<dbReference type="GO" id="GO:0003908">
    <property type="term" value="F:methylated-DNA-[protein]-cysteine S-methyltransferase activity"/>
    <property type="evidence" value="ECO:0007669"/>
    <property type="project" value="UniProtKB-UniRule"/>
</dbReference>
<gene>
    <name evidence="11" type="ORF">AJ81_05295</name>
</gene>
<dbReference type="HAMAP" id="MF_00772">
    <property type="entry name" value="OGT"/>
    <property type="match status" value="1"/>
</dbReference>
<evidence type="ECO:0000313" key="12">
    <source>
        <dbReference type="Proteomes" id="UP000077469"/>
    </source>
</evidence>
<dbReference type="InterPro" id="IPR014048">
    <property type="entry name" value="MethylDNA_cys_MeTrfase_DNA-bd"/>
</dbReference>
<dbReference type="PATRIC" id="fig|1123384.7.peg.1045"/>
<dbReference type="AlphaFoldDB" id="A0A0X1KQY3"/>
<evidence type="ECO:0000256" key="6">
    <source>
        <dbReference type="ARBA" id="ARBA00022763"/>
    </source>
</evidence>
<feature type="active site" description="Nucleophile; methyl group acceptor" evidence="9">
    <location>
        <position position="114"/>
    </location>
</feature>
<evidence type="ECO:0000256" key="7">
    <source>
        <dbReference type="ARBA" id="ARBA00023204"/>
    </source>
</evidence>
<organism evidence="11 12">
    <name type="scientific">Pseudothermotoga hypogea DSM 11164 = NBRC 106472</name>
    <dbReference type="NCBI Taxonomy" id="1123384"/>
    <lineage>
        <taxon>Bacteria</taxon>
        <taxon>Thermotogati</taxon>
        <taxon>Thermotogota</taxon>
        <taxon>Thermotogae</taxon>
        <taxon>Thermotogales</taxon>
        <taxon>Thermotogaceae</taxon>
        <taxon>Pseudothermotoga</taxon>
    </lineage>
</organism>
<evidence type="ECO:0000256" key="2">
    <source>
        <dbReference type="ARBA" id="ARBA00008711"/>
    </source>
</evidence>
<dbReference type="Gene3D" id="1.10.10.10">
    <property type="entry name" value="Winged helix-like DNA-binding domain superfamily/Winged helix DNA-binding domain"/>
    <property type="match status" value="1"/>
</dbReference>
<dbReference type="EC" id="2.1.1.63" evidence="9"/>
<evidence type="ECO:0000256" key="3">
    <source>
        <dbReference type="ARBA" id="ARBA00022490"/>
    </source>
</evidence>
<dbReference type="PaxDb" id="1123384-AJ81_05295"/>
<comment type="subcellular location">
    <subcellularLocation>
        <location evidence="9">Cytoplasm</location>
    </subcellularLocation>
</comment>
<dbReference type="InterPro" id="IPR036388">
    <property type="entry name" value="WH-like_DNA-bd_sf"/>
</dbReference>
<evidence type="ECO:0000256" key="8">
    <source>
        <dbReference type="ARBA" id="ARBA00049348"/>
    </source>
</evidence>
<dbReference type="STRING" id="1123384.AJ81_05295"/>
<evidence type="ECO:0000256" key="1">
    <source>
        <dbReference type="ARBA" id="ARBA00001286"/>
    </source>
</evidence>
<dbReference type="NCBIfam" id="TIGR00589">
    <property type="entry name" value="ogt"/>
    <property type="match status" value="1"/>
</dbReference>
<dbReference type="KEGG" id="phy:AJ81_05295"/>